<comment type="caution">
    <text evidence="2">The sequence shown here is derived from an EMBL/GenBank/DDBJ whole genome shotgun (WGS) entry which is preliminary data.</text>
</comment>
<dbReference type="RefSeq" id="WP_014952439.1">
    <property type="nucleotide sequence ID" value="NC_010999.1"/>
</dbReference>
<evidence type="ECO:0000313" key="5">
    <source>
        <dbReference type="Proteomes" id="UP000237433"/>
    </source>
</evidence>
<proteinExistence type="predicted"/>
<dbReference type="Pfam" id="PF14471">
    <property type="entry name" value="DUF4428"/>
    <property type="match status" value="1"/>
</dbReference>
<protein>
    <submittedName>
        <fullName evidence="2">DUF4428 domain-containing protein</fullName>
    </submittedName>
</protein>
<dbReference type="Proteomes" id="UP000237433">
    <property type="component" value="Unassembled WGS sequence"/>
</dbReference>
<dbReference type="AlphaFoldDB" id="A0A1V0Q7N2"/>
<accession>A0A1V0Q7N2</accession>
<evidence type="ECO:0000259" key="1">
    <source>
        <dbReference type="Pfam" id="PF14471"/>
    </source>
</evidence>
<reference evidence="2 4" key="2">
    <citation type="journal article" date="2018" name="Genome Announc.">
        <title>Draft Genome Sequence of Lactobacillus paracasei DUP 13076, Which Exhibits Potent Antipathogenic Effects against Salmonella enterica Serovars Enteritidis, Typhimurium, and Heidelberg.</title>
        <authorList>
            <person name="Muyyarikkandy M.S."/>
            <person name="Alqahtani F.H."/>
            <person name="Mandoiu I."/>
            <person name="Amalaradjou M.A."/>
        </authorList>
    </citation>
    <scope>NUCLEOTIDE SEQUENCE [LARGE SCALE GENOMIC DNA]</scope>
    <source>
        <strain evidence="2 4">DUP 13076</strain>
    </source>
</reference>
<dbReference type="EMBL" id="LGIY01000004">
    <property type="protein sequence ID" value="POE43736.1"/>
    <property type="molecule type" value="Genomic_DNA"/>
</dbReference>
<dbReference type="InterPro" id="IPR027872">
    <property type="entry name" value="DUF4428"/>
</dbReference>
<dbReference type="Proteomes" id="UP000234512">
    <property type="component" value="Unassembled WGS sequence"/>
</dbReference>
<evidence type="ECO:0000313" key="4">
    <source>
        <dbReference type="Proteomes" id="UP000234512"/>
    </source>
</evidence>
<organism evidence="2 4">
    <name type="scientific">Lacticaseibacillus paracasei</name>
    <name type="common">Lactobacillus paracasei</name>
    <dbReference type="NCBI Taxonomy" id="1597"/>
    <lineage>
        <taxon>Bacteria</taxon>
        <taxon>Bacillati</taxon>
        <taxon>Bacillota</taxon>
        <taxon>Bacilli</taxon>
        <taxon>Lactobacillales</taxon>
        <taxon>Lactobacillaceae</taxon>
        <taxon>Lacticaseibacillus</taxon>
    </lineage>
</organism>
<name>A0A1V0Q7N2_LACPA</name>
<accession>K0MYH0</accession>
<gene>
    <name evidence="3" type="ORF">ACX51_04285</name>
    <name evidence="2" type="ORF">C0Q90_12680</name>
</gene>
<reference evidence="3 5" key="1">
    <citation type="journal article" date="2015" name="J. Am. Soc. Brew. Chem.">
        <title>Dissolved carbon dioxide selects for lactic acid bacteria able to grow in and spoil packaged beer.</title>
        <authorList>
            <person name="Bergsveinson J."/>
            <person name="Redekop A."/>
            <person name="Zoerb S."/>
            <person name="Ziola B."/>
        </authorList>
    </citation>
    <scope>NUCLEOTIDE SEQUENCE [LARGE SCALE GENOMIC DNA]</scope>
    <source>
        <strain evidence="3 5">CCC B1205</strain>
    </source>
</reference>
<evidence type="ECO:0000313" key="3">
    <source>
        <dbReference type="EMBL" id="POE43736.1"/>
    </source>
</evidence>
<evidence type="ECO:0000313" key="2">
    <source>
        <dbReference type="EMBL" id="PLC45419.1"/>
    </source>
</evidence>
<feature type="domain" description="DUF4428" evidence="1">
    <location>
        <begin position="3"/>
        <end position="32"/>
    </location>
</feature>
<dbReference type="EMBL" id="PKQJ01000018">
    <property type="protein sequence ID" value="PLC45419.1"/>
    <property type="molecule type" value="Genomic_DNA"/>
</dbReference>
<sequence>MKKCLLCEKKLGWVKFKTADGYLCKTCYGIASLNYTRTITRMTLTDLEKVYQQAQQDETMQNTVDFDITRRINGYVLFDDSRQILCLPNNSRFAAAKLKPEYYPYEAVRDAQILDQVIMVKEKQLHTLQVQVDFSKPQDVSRRIVLIPKPIEAKASVYHTMYNLAEQMAAQLRSLRAATSLN</sequence>